<name>A0A6J6KZN2_9ZZZZ</name>
<protein>
    <submittedName>
        <fullName evidence="1">Unannotated protein</fullName>
    </submittedName>
</protein>
<sequence length="125" mass="13422">MKRLVVALFVLVADYFVGACDYAASTTCAQPSVNDFFVQFFPLVGPTFGCCRCGFGNCHDPTLCDGGYQGLAKLVLNALECCRGQLSTMAIGDLKLVASQVIFGHDFCVMNGYATFCKDTCDVAQ</sequence>
<accession>A0A6J6KZN2</accession>
<evidence type="ECO:0000313" key="1">
    <source>
        <dbReference type="EMBL" id="CAB4653774.1"/>
    </source>
</evidence>
<dbReference type="AlphaFoldDB" id="A0A6J6KZN2"/>
<dbReference type="EMBL" id="CAEZWH010000104">
    <property type="protein sequence ID" value="CAB4653774.1"/>
    <property type="molecule type" value="Genomic_DNA"/>
</dbReference>
<gene>
    <name evidence="1" type="ORF">UFOPK2195_00626</name>
</gene>
<organism evidence="1">
    <name type="scientific">freshwater metagenome</name>
    <dbReference type="NCBI Taxonomy" id="449393"/>
    <lineage>
        <taxon>unclassified sequences</taxon>
        <taxon>metagenomes</taxon>
        <taxon>ecological metagenomes</taxon>
    </lineage>
</organism>
<reference evidence="1" key="1">
    <citation type="submission" date="2020-05" db="EMBL/GenBank/DDBJ databases">
        <authorList>
            <person name="Chiriac C."/>
            <person name="Salcher M."/>
            <person name="Ghai R."/>
            <person name="Kavagutti S V."/>
        </authorList>
    </citation>
    <scope>NUCLEOTIDE SEQUENCE</scope>
</reference>
<proteinExistence type="predicted"/>